<dbReference type="RefSeq" id="WP_143059843.1">
    <property type="nucleotide sequence ID" value="NZ_FNST01000002.1"/>
</dbReference>
<evidence type="ECO:0000313" key="2">
    <source>
        <dbReference type="EMBL" id="SED27842.1"/>
    </source>
</evidence>
<name>A0A1H4ZCD2_STRMJ</name>
<proteinExistence type="predicted"/>
<evidence type="ECO:0000256" key="1">
    <source>
        <dbReference type="SAM" id="MobiDB-lite"/>
    </source>
</evidence>
<dbReference type="AlphaFoldDB" id="A0A1H4ZCD2"/>
<dbReference type="EMBL" id="FNST01000002">
    <property type="protein sequence ID" value="SED27842.1"/>
    <property type="molecule type" value="Genomic_DNA"/>
</dbReference>
<organism evidence="2 3">
    <name type="scientific">Streptomyces melanosporofaciens</name>
    <dbReference type="NCBI Taxonomy" id="67327"/>
    <lineage>
        <taxon>Bacteria</taxon>
        <taxon>Bacillati</taxon>
        <taxon>Actinomycetota</taxon>
        <taxon>Actinomycetes</taxon>
        <taxon>Kitasatosporales</taxon>
        <taxon>Streptomycetaceae</taxon>
        <taxon>Streptomyces</taxon>
        <taxon>Streptomyces violaceusniger group</taxon>
    </lineage>
</organism>
<gene>
    <name evidence="2" type="ORF">SAMN04490356_7772</name>
</gene>
<dbReference type="Proteomes" id="UP000198609">
    <property type="component" value="Unassembled WGS sequence"/>
</dbReference>
<reference evidence="3" key="1">
    <citation type="submission" date="2016-10" db="EMBL/GenBank/DDBJ databases">
        <authorList>
            <person name="Varghese N."/>
            <person name="Submissions S."/>
        </authorList>
    </citation>
    <scope>NUCLEOTIDE SEQUENCE [LARGE SCALE GENOMIC DNA]</scope>
    <source>
        <strain evidence="3">DSM 40318</strain>
    </source>
</reference>
<keyword evidence="3" id="KW-1185">Reference proteome</keyword>
<feature type="region of interest" description="Disordered" evidence="1">
    <location>
        <begin position="1"/>
        <end position="21"/>
    </location>
</feature>
<protein>
    <submittedName>
        <fullName evidence="2">Uncharacterized protein</fullName>
    </submittedName>
</protein>
<sequence length="113" mass="12515">MPRRGERRSRQAAKPLERGGQVSRIETRKLICINPKGTAMRRVIRPGNYRCSQLGAQLAHAWIAHHRATALTNSQTQTRVTRLLAEFTDGCPAARGLESAEARLDGAVIDLTE</sequence>
<evidence type="ECO:0000313" key="3">
    <source>
        <dbReference type="Proteomes" id="UP000198609"/>
    </source>
</evidence>
<accession>A0A1H4ZCD2</accession>
<feature type="compositionally biased region" description="Basic residues" evidence="1">
    <location>
        <begin position="1"/>
        <end position="11"/>
    </location>
</feature>